<evidence type="ECO:0000313" key="2">
    <source>
        <dbReference type="Proteomes" id="UP001631957"/>
    </source>
</evidence>
<feature type="non-terminal residue" evidence="1">
    <location>
        <position position="62"/>
    </location>
</feature>
<dbReference type="Proteomes" id="UP001631957">
    <property type="component" value="Unassembled WGS sequence"/>
</dbReference>
<reference evidence="1 2" key="1">
    <citation type="submission" date="2024-12" db="EMBL/GenBank/DDBJ databases">
        <title>Forecasting of Potato common scab and diversities of Pathogenic streptomyces spp. in china.</title>
        <authorList>
            <person name="Handique U."/>
            <person name="Wu J."/>
        </authorList>
    </citation>
    <scope>NUCLEOTIDE SEQUENCE [LARGE SCALE GENOMIC DNA]</scope>
    <source>
        <strain evidence="1 2">ZRIMU1530</strain>
    </source>
</reference>
<protein>
    <recommendedName>
        <fullName evidence="3">NERD domain-containing protein</fullName>
    </recommendedName>
</protein>
<keyword evidence="2" id="KW-1185">Reference proteome</keyword>
<name>A0ABW9IB09_9ACTN</name>
<sequence>MMERSPTAFKTMGEEDLRQHFLVQLNGQFDGAATGETFNYEGKTDILLRVAGRNIFIAECKF</sequence>
<gene>
    <name evidence="1" type="ORF">ACKI18_46870</name>
</gene>
<dbReference type="EMBL" id="JBJVNI010000088">
    <property type="protein sequence ID" value="MFM9616172.1"/>
    <property type="molecule type" value="Genomic_DNA"/>
</dbReference>
<accession>A0ABW9IB09</accession>
<organism evidence="1 2">
    <name type="scientific">Streptomyces niveiscabiei</name>
    <dbReference type="NCBI Taxonomy" id="164115"/>
    <lineage>
        <taxon>Bacteria</taxon>
        <taxon>Bacillati</taxon>
        <taxon>Actinomycetota</taxon>
        <taxon>Actinomycetes</taxon>
        <taxon>Kitasatosporales</taxon>
        <taxon>Streptomycetaceae</taxon>
        <taxon>Streptomyces</taxon>
    </lineage>
</organism>
<evidence type="ECO:0008006" key="3">
    <source>
        <dbReference type="Google" id="ProtNLM"/>
    </source>
</evidence>
<comment type="caution">
    <text evidence="1">The sequence shown here is derived from an EMBL/GenBank/DDBJ whole genome shotgun (WGS) entry which is preliminary data.</text>
</comment>
<evidence type="ECO:0000313" key="1">
    <source>
        <dbReference type="EMBL" id="MFM9616172.1"/>
    </source>
</evidence>
<proteinExistence type="predicted"/>